<dbReference type="RefSeq" id="WP_133362208.1">
    <property type="nucleotide sequence ID" value="NZ_CP037940.1"/>
</dbReference>
<dbReference type="EMBL" id="CP037940">
    <property type="protein sequence ID" value="QBO35128.1"/>
    <property type="molecule type" value="Genomic_DNA"/>
</dbReference>
<dbReference type="GO" id="GO:0003677">
    <property type="term" value="F:DNA binding"/>
    <property type="evidence" value="ECO:0007669"/>
    <property type="project" value="InterPro"/>
</dbReference>
<proteinExistence type="predicted"/>
<organism evidence="3 4">
    <name type="scientific">Periweissella cryptocerci</name>
    <dbReference type="NCBI Taxonomy" id="2506420"/>
    <lineage>
        <taxon>Bacteria</taxon>
        <taxon>Bacillati</taxon>
        <taxon>Bacillota</taxon>
        <taxon>Bacilli</taxon>
        <taxon>Lactobacillales</taxon>
        <taxon>Lactobacillaceae</taxon>
        <taxon>Periweissella</taxon>
    </lineage>
</organism>
<gene>
    <name evidence="3" type="ORF">EQG49_00980</name>
</gene>
<sequence length="183" mass="20971">MLYNVQPLRTVDEIAAFQAELRKGKYGKRNEFLFLLGINTGLRMGDLLNIKVGDVTNCETVSITEQKTKKARTLYLGEMRAMIQAYVKNLGNNQYLFQSRTGQQLTVDAVYKIFQKASDNIGRQDIGTHTLRKTFGYHYYQRTHDIATLMMILNHSSEAITKRYIGITDTEIKQSLKGFKLGF</sequence>
<keyword evidence="4" id="KW-1185">Reference proteome</keyword>
<evidence type="ECO:0000313" key="4">
    <source>
        <dbReference type="Proteomes" id="UP000292886"/>
    </source>
</evidence>
<dbReference type="GO" id="GO:0015074">
    <property type="term" value="P:DNA integration"/>
    <property type="evidence" value="ECO:0007669"/>
    <property type="project" value="InterPro"/>
</dbReference>
<dbReference type="AlphaFoldDB" id="A0A4P6YR71"/>
<dbReference type="InterPro" id="IPR050090">
    <property type="entry name" value="Tyrosine_recombinase_XerCD"/>
</dbReference>
<evidence type="ECO:0000313" key="3">
    <source>
        <dbReference type="EMBL" id="QBO35128.1"/>
    </source>
</evidence>
<name>A0A4P6YR71_9LACO</name>
<dbReference type="PANTHER" id="PTHR30349">
    <property type="entry name" value="PHAGE INTEGRASE-RELATED"/>
    <property type="match status" value="1"/>
</dbReference>
<protein>
    <submittedName>
        <fullName evidence="3">Integrase</fullName>
    </submittedName>
</protein>
<dbReference type="OrthoDB" id="9788852at2"/>
<evidence type="ECO:0000259" key="2">
    <source>
        <dbReference type="PROSITE" id="PS51898"/>
    </source>
</evidence>
<dbReference type="KEGG" id="wei:EQG49_00980"/>
<dbReference type="GO" id="GO:0006310">
    <property type="term" value="P:DNA recombination"/>
    <property type="evidence" value="ECO:0007669"/>
    <property type="project" value="UniProtKB-KW"/>
</dbReference>
<reference evidence="4" key="1">
    <citation type="submission" date="2019-03" db="EMBL/GenBank/DDBJ databases">
        <title>Weissella sp. 26KH-42 Genome sequencing.</title>
        <authorList>
            <person name="Heo J."/>
            <person name="Kim S.-J."/>
            <person name="Kim J.-S."/>
            <person name="Hong S.-B."/>
            <person name="Kwon S.-W."/>
        </authorList>
    </citation>
    <scope>NUCLEOTIDE SEQUENCE [LARGE SCALE GENOMIC DNA]</scope>
    <source>
        <strain evidence="4">26KH-42</strain>
    </source>
</reference>
<dbReference type="PROSITE" id="PS51898">
    <property type="entry name" value="TYR_RECOMBINASE"/>
    <property type="match status" value="1"/>
</dbReference>
<evidence type="ECO:0000256" key="1">
    <source>
        <dbReference type="ARBA" id="ARBA00023172"/>
    </source>
</evidence>
<dbReference type="Pfam" id="PF00589">
    <property type="entry name" value="Phage_integrase"/>
    <property type="match status" value="1"/>
</dbReference>
<dbReference type="Gene3D" id="1.10.443.10">
    <property type="entry name" value="Intergrase catalytic core"/>
    <property type="match status" value="1"/>
</dbReference>
<feature type="domain" description="Tyr recombinase" evidence="2">
    <location>
        <begin position="4"/>
        <end position="177"/>
    </location>
</feature>
<dbReference type="Proteomes" id="UP000292886">
    <property type="component" value="Chromosome"/>
</dbReference>
<dbReference type="InterPro" id="IPR013762">
    <property type="entry name" value="Integrase-like_cat_sf"/>
</dbReference>
<dbReference type="InterPro" id="IPR002104">
    <property type="entry name" value="Integrase_catalytic"/>
</dbReference>
<accession>A0A4P6YR71</accession>
<dbReference type="InterPro" id="IPR011010">
    <property type="entry name" value="DNA_brk_join_enz"/>
</dbReference>
<dbReference type="PANTHER" id="PTHR30349:SF82">
    <property type="entry name" value="INTEGRASE_RECOMBINASE YOEC-RELATED"/>
    <property type="match status" value="1"/>
</dbReference>
<keyword evidence="1" id="KW-0233">DNA recombination</keyword>
<dbReference type="SUPFAM" id="SSF56349">
    <property type="entry name" value="DNA breaking-rejoining enzymes"/>
    <property type="match status" value="1"/>
</dbReference>